<evidence type="ECO:0000313" key="3">
    <source>
        <dbReference type="EMBL" id="CAB4744482.1"/>
    </source>
</evidence>
<keyword evidence="2" id="KW-0677">Repeat</keyword>
<dbReference type="EMBL" id="CAFBOS010000233">
    <property type="protein sequence ID" value="CAB5020570.1"/>
    <property type="molecule type" value="Genomic_DNA"/>
</dbReference>
<accession>A0A6J7HEB9</accession>
<keyword evidence="1" id="KW-0880">Kelch repeat</keyword>
<dbReference type="PANTHER" id="PTHR45632">
    <property type="entry name" value="LD33804P"/>
    <property type="match status" value="1"/>
</dbReference>
<dbReference type="SMART" id="SM00612">
    <property type="entry name" value="Kelch"/>
    <property type="match status" value="3"/>
</dbReference>
<dbReference type="EMBL" id="CAFBMH010000065">
    <property type="protein sequence ID" value="CAB4914620.1"/>
    <property type="molecule type" value="Genomic_DNA"/>
</dbReference>
<evidence type="ECO:0000313" key="5">
    <source>
        <dbReference type="EMBL" id="CAB5020570.1"/>
    </source>
</evidence>
<dbReference type="InterPro" id="IPR015915">
    <property type="entry name" value="Kelch-typ_b-propeller"/>
</dbReference>
<dbReference type="EMBL" id="CAEZYR010000046">
    <property type="protein sequence ID" value="CAB4744482.1"/>
    <property type="molecule type" value="Genomic_DNA"/>
</dbReference>
<dbReference type="InterPro" id="IPR011043">
    <property type="entry name" value="Gal_Oxase/kelch_b-propeller"/>
</dbReference>
<dbReference type="PANTHER" id="PTHR45632:SF3">
    <property type="entry name" value="KELCH-LIKE PROTEIN 32"/>
    <property type="match status" value="1"/>
</dbReference>
<protein>
    <submittedName>
        <fullName evidence="4">Unannotated protein</fullName>
    </submittedName>
</protein>
<sequence>MHTRRPLPPIMSPMRVGTLDTRRRRRPGIPRGRGRVVFAAVTVLALLYVIGLASGDDERVATAVKDAVETTGTVAPTATIASPTEVNASITATLLPAALSRSAVTVDGSTIALFGGRNTKGASLTQVLRYEPSTGLFTALAPLPEPLQGAAAVTFANRPLSIGGGDAKPTANVGAFVDGKVSIVGRLPEARTEAQAVVLDKTLYIVGGYDGAKEPLTMLASADGTTFRQIGVLIQGNRRGTLVGVGAFLYLIGGEENGVASARILRIDPTDGAVTQIGLLPAPLSGAVGFVLQGSVFVAGGRHGNEVTDQILHIDLITGAATPAGLLPEPASSSSVAVLGDTAFVFGGEAAVAKAGVVAIRAAR</sequence>
<evidence type="ECO:0000256" key="1">
    <source>
        <dbReference type="ARBA" id="ARBA00022441"/>
    </source>
</evidence>
<dbReference type="AlphaFoldDB" id="A0A6J7HEB9"/>
<evidence type="ECO:0000256" key="2">
    <source>
        <dbReference type="ARBA" id="ARBA00022737"/>
    </source>
</evidence>
<proteinExistence type="predicted"/>
<name>A0A6J7HEB9_9ZZZZ</name>
<dbReference type="SUPFAM" id="SSF50965">
    <property type="entry name" value="Galactose oxidase, central domain"/>
    <property type="match status" value="1"/>
</dbReference>
<dbReference type="Gene3D" id="2.120.10.80">
    <property type="entry name" value="Kelch-type beta propeller"/>
    <property type="match status" value="2"/>
</dbReference>
<reference evidence="4" key="1">
    <citation type="submission" date="2020-05" db="EMBL/GenBank/DDBJ databases">
        <authorList>
            <person name="Chiriac C."/>
            <person name="Salcher M."/>
            <person name="Ghai R."/>
            <person name="Kavagutti S V."/>
        </authorList>
    </citation>
    <scope>NUCLEOTIDE SEQUENCE</scope>
</reference>
<evidence type="ECO:0000313" key="4">
    <source>
        <dbReference type="EMBL" id="CAB4914620.1"/>
    </source>
</evidence>
<dbReference type="InterPro" id="IPR006652">
    <property type="entry name" value="Kelch_1"/>
</dbReference>
<organism evidence="4">
    <name type="scientific">freshwater metagenome</name>
    <dbReference type="NCBI Taxonomy" id="449393"/>
    <lineage>
        <taxon>unclassified sequences</taxon>
        <taxon>metagenomes</taxon>
        <taxon>ecological metagenomes</taxon>
    </lineage>
</organism>
<gene>
    <name evidence="3" type="ORF">UFOPK2754_01416</name>
    <name evidence="4" type="ORF">UFOPK3543_01733</name>
    <name evidence="5" type="ORF">UFOPK3967_02740</name>
</gene>